<evidence type="ECO:0000313" key="9">
    <source>
        <dbReference type="RefSeq" id="XP_065658374.1"/>
    </source>
</evidence>
<dbReference type="Gene3D" id="3.30.200.20">
    <property type="entry name" value="Phosphorylase Kinase, domain 1"/>
    <property type="match status" value="2"/>
</dbReference>
<proteinExistence type="predicted"/>
<dbReference type="RefSeq" id="XP_065658374.1">
    <property type="nucleotide sequence ID" value="XM_065802302.1"/>
</dbReference>
<dbReference type="PANTHER" id="PTHR45992:SF2">
    <property type="entry name" value="EUKARYOTIC ELONGATION FACTOR 2 KINASE"/>
    <property type="match status" value="1"/>
</dbReference>
<feature type="compositionally biased region" description="Low complexity" evidence="6">
    <location>
        <begin position="9"/>
        <end position="21"/>
    </location>
</feature>
<feature type="region of interest" description="Disordered" evidence="6">
    <location>
        <begin position="325"/>
        <end position="345"/>
    </location>
</feature>
<accession>A0ABM4C9P4</accession>
<keyword evidence="3" id="KW-0547">Nucleotide-binding</keyword>
<keyword evidence="5" id="KW-0067">ATP-binding</keyword>
<dbReference type="InterPro" id="IPR051852">
    <property type="entry name" value="Alpha-type_PK"/>
</dbReference>
<feature type="compositionally biased region" description="Low complexity" evidence="6">
    <location>
        <begin position="331"/>
        <end position="345"/>
    </location>
</feature>
<dbReference type="Proteomes" id="UP001652625">
    <property type="component" value="Chromosome 08"/>
</dbReference>
<evidence type="ECO:0000256" key="3">
    <source>
        <dbReference type="ARBA" id="ARBA00022741"/>
    </source>
</evidence>
<dbReference type="InterPro" id="IPR011009">
    <property type="entry name" value="Kinase-like_dom_sf"/>
</dbReference>
<evidence type="ECO:0000313" key="10">
    <source>
        <dbReference type="RefSeq" id="XP_065658375.1"/>
    </source>
</evidence>
<keyword evidence="4 9" id="KW-0418">Kinase</keyword>
<feature type="domain" description="Alpha-type protein kinase" evidence="7">
    <location>
        <begin position="102"/>
        <end position="316"/>
    </location>
</feature>
<evidence type="ECO:0000256" key="1">
    <source>
        <dbReference type="ARBA" id="ARBA00022527"/>
    </source>
</evidence>
<evidence type="ECO:0000256" key="2">
    <source>
        <dbReference type="ARBA" id="ARBA00022679"/>
    </source>
</evidence>
<dbReference type="SUPFAM" id="SSF81901">
    <property type="entry name" value="HCP-like"/>
    <property type="match status" value="1"/>
</dbReference>
<dbReference type="GO" id="GO:0003746">
    <property type="term" value="F:translation elongation factor activity"/>
    <property type="evidence" value="ECO:0007669"/>
    <property type="project" value="UniProtKB-KW"/>
</dbReference>
<dbReference type="RefSeq" id="XP_065658376.1">
    <property type="nucleotide sequence ID" value="XM_065802304.1"/>
</dbReference>
<gene>
    <name evidence="9 10 11" type="primary">LOC100208670</name>
</gene>
<reference evidence="9 10" key="1">
    <citation type="submission" date="2025-05" db="UniProtKB">
        <authorList>
            <consortium name="RefSeq"/>
        </authorList>
    </citation>
    <scope>IDENTIFICATION</scope>
</reference>
<name>A0ABM4C9P4_HYDVU</name>
<dbReference type="GeneID" id="100208670"/>
<dbReference type="RefSeq" id="XP_065658375.1">
    <property type="nucleotide sequence ID" value="XM_065802303.1"/>
</dbReference>
<keyword evidence="2" id="KW-0808">Transferase</keyword>
<sequence>MSQVDCDTNNQNDNDSNSQKKNNSEVSKILKARSRLISYDSIKESYPEDKSDQHNPIHISKSFPNSHGNWIDAIKKAKKVKDPWAEFNIAELHPTERVQRYRYQASKKKWIQDIIFVKMETEPFAKGAMRKCFRMKKLPTTVHTNDWAYANNIVAKIHMNETIMSKQYFDDVKLQMDAKLWAEEYNRRDPPKKIDIMQQACCKFIHREGQPMYHIENFIEGNYVKYNSNTGFVLHEEDTHVRATPQAFSHFTFERSGHQLIIVDIQGVGDLYTDPQIHTANGDDYGDANLGTKGMALFFGTHQCTELCEKLNLKKFDLSEEEKKRIDNAGSKSSSSTELKSDTFSGGSRRISVNFEIIKSISSSSLQSNEEFSEPPSPRNVFDDNNDANNYFEQHLHISSSAAPMEELTQELIKDRLNGLANFQEQQISTLGKVHFELATYNYIGRFTDTKPDFSSALFHLYQAASCGDLSANKILAYKYFNFHTDEFEDLVIQEDHDLGMNFMIEAATRNDKDCMMKTAKAFDTGIMLGKNRSQCWKEALKWYEAALNHHSAFSCFDSDPKHVIKARMAEIWRCGGYGVEKDPSYAGELYSSAAEDALQLGKGKLANSYLMLAEESFEEVED</sequence>
<protein>
    <submittedName>
        <fullName evidence="9 10">Eukaryotic elongation factor 2 kinase isoform X3</fullName>
    </submittedName>
</protein>
<evidence type="ECO:0000256" key="5">
    <source>
        <dbReference type="ARBA" id="ARBA00022840"/>
    </source>
</evidence>
<keyword evidence="8" id="KW-1185">Reference proteome</keyword>
<dbReference type="InterPro" id="IPR011990">
    <property type="entry name" value="TPR-like_helical_dom_sf"/>
</dbReference>
<evidence type="ECO:0000313" key="8">
    <source>
        <dbReference type="Proteomes" id="UP001652625"/>
    </source>
</evidence>
<dbReference type="Pfam" id="PF02816">
    <property type="entry name" value="Alpha_kinase"/>
    <property type="match status" value="1"/>
</dbReference>
<keyword evidence="1" id="KW-0723">Serine/threonine-protein kinase</keyword>
<evidence type="ECO:0000313" key="11">
    <source>
        <dbReference type="RefSeq" id="XP_065658376.1"/>
    </source>
</evidence>
<feature type="region of interest" description="Disordered" evidence="6">
    <location>
        <begin position="1"/>
        <end position="27"/>
    </location>
</feature>
<dbReference type="Gene3D" id="3.20.200.10">
    <property type="entry name" value="MHCK/EF2 kinase"/>
    <property type="match status" value="1"/>
</dbReference>
<keyword evidence="9 10" id="KW-0648">Protein biosynthesis</keyword>
<dbReference type="SMART" id="SM00811">
    <property type="entry name" value="Alpha_kinase"/>
    <property type="match status" value="1"/>
</dbReference>
<dbReference type="InterPro" id="IPR004166">
    <property type="entry name" value="a-kinase_dom"/>
</dbReference>
<evidence type="ECO:0000256" key="6">
    <source>
        <dbReference type="SAM" id="MobiDB-lite"/>
    </source>
</evidence>
<dbReference type="Gene3D" id="1.25.40.10">
    <property type="entry name" value="Tetratricopeptide repeat domain"/>
    <property type="match status" value="1"/>
</dbReference>
<dbReference type="GO" id="GO:0016301">
    <property type="term" value="F:kinase activity"/>
    <property type="evidence" value="ECO:0007669"/>
    <property type="project" value="UniProtKB-KW"/>
</dbReference>
<dbReference type="SUPFAM" id="SSF56112">
    <property type="entry name" value="Protein kinase-like (PK-like)"/>
    <property type="match status" value="1"/>
</dbReference>
<keyword evidence="9 10" id="KW-0251">Elongation factor</keyword>
<evidence type="ECO:0000259" key="7">
    <source>
        <dbReference type="PROSITE" id="PS51158"/>
    </source>
</evidence>
<dbReference type="PANTHER" id="PTHR45992">
    <property type="entry name" value="EUKARYOTIC ELONGATION FACTOR 2 KINASE-RELATED"/>
    <property type="match status" value="1"/>
</dbReference>
<organism evidence="8 10">
    <name type="scientific">Hydra vulgaris</name>
    <name type="common">Hydra</name>
    <name type="synonym">Hydra attenuata</name>
    <dbReference type="NCBI Taxonomy" id="6087"/>
    <lineage>
        <taxon>Eukaryota</taxon>
        <taxon>Metazoa</taxon>
        <taxon>Cnidaria</taxon>
        <taxon>Hydrozoa</taxon>
        <taxon>Hydroidolina</taxon>
        <taxon>Anthoathecata</taxon>
        <taxon>Aplanulata</taxon>
        <taxon>Hydridae</taxon>
        <taxon>Hydra</taxon>
    </lineage>
</organism>
<evidence type="ECO:0000256" key="4">
    <source>
        <dbReference type="ARBA" id="ARBA00022777"/>
    </source>
</evidence>
<dbReference type="PROSITE" id="PS51158">
    <property type="entry name" value="ALPHA_KINASE"/>
    <property type="match status" value="1"/>
</dbReference>